<feature type="transmembrane region" description="Helical" evidence="1">
    <location>
        <begin position="96"/>
        <end position="126"/>
    </location>
</feature>
<dbReference type="RefSeq" id="WP_036584807.1">
    <property type="nucleotide sequence ID" value="NZ_JPJI01000032.1"/>
</dbReference>
<protein>
    <submittedName>
        <fullName evidence="2">Uncharacterized protein</fullName>
    </submittedName>
</protein>
<evidence type="ECO:0000313" key="3">
    <source>
        <dbReference type="Proteomes" id="UP000028531"/>
    </source>
</evidence>
<gene>
    <name evidence="2" type="ORF">IL45_13560</name>
</gene>
<keyword evidence="1" id="KW-1133">Transmembrane helix</keyword>
<dbReference type="OrthoDB" id="1144220at2"/>
<keyword evidence="1" id="KW-0472">Membrane</keyword>
<dbReference type="EMBL" id="JPJI01000032">
    <property type="protein sequence ID" value="KEZ93144.1"/>
    <property type="molecule type" value="Genomic_DNA"/>
</dbReference>
<dbReference type="Proteomes" id="UP000028531">
    <property type="component" value="Unassembled WGS sequence"/>
</dbReference>
<comment type="caution">
    <text evidence="2">The sequence shown here is derived from an EMBL/GenBank/DDBJ whole genome shotgun (WGS) entry which is preliminary data.</text>
</comment>
<accession>A0A084JW10</accession>
<sequence length="219" mass="24960">MKHGITACEWCLTECDNDHLQCKKCGGPIAVLEPWVLQCGWGSSSNRRDLTTNCNSCGGELPHIPGTPRLPEPPVAPRYLAPGYEKKIKYWKNPSFLVGAIFCIFLFPGLCFWPMLIIPLIGFFILRWSLKNSNHKLNALKSGVPTRGIILDVFIDMNQHINNRNPVRIDYEFDTPDGKHTDFVNVWDETNLRRPPGEHLWIVFNPKNPAENNIWPPLS</sequence>
<name>A0A084JW10_NONUL</name>
<evidence type="ECO:0000313" key="2">
    <source>
        <dbReference type="EMBL" id="KEZ93144.1"/>
    </source>
</evidence>
<evidence type="ECO:0000256" key="1">
    <source>
        <dbReference type="SAM" id="Phobius"/>
    </source>
</evidence>
<organism evidence="2 3">
    <name type="scientific">Nonlabens ulvanivorans</name>
    <name type="common">Persicivirga ulvanivorans</name>
    <dbReference type="NCBI Taxonomy" id="906888"/>
    <lineage>
        <taxon>Bacteria</taxon>
        <taxon>Pseudomonadati</taxon>
        <taxon>Bacteroidota</taxon>
        <taxon>Flavobacteriia</taxon>
        <taxon>Flavobacteriales</taxon>
        <taxon>Flavobacteriaceae</taxon>
        <taxon>Nonlabens</taxon>
    </lineage>
</organism>
<keyword evidence="1" id="KW-0812">Transmembrane</keyword>
<dbReference type="AlphaFoldDB" id="A0A084JW10"/>
<reference evidence="2 3" key="1">
    <citation type="submission" date="2014-07" db="EMBL/GenBank/DDBJ databases">
        <title>Draft genome sequence of Nonlabens ulvanivorans, an ulvan degrading bacterium.</title>
        <authorList>
            <person name="Kopel M."/>
            <person name="Helbert W."/>
            <person name="Henrissat B."/>
            <person name="Doniger T."/>
            <person name="Banin E."/>
        </authorList>
    </citation>
    <scope>NUCLEOTIDE SEQUENCE [LARGE SCALE GENOMIC DNA]</scope>
    <source>
        <strain evidence="2 3">PLR</strain>
    </source>
</reference>
<proteinExistence type="predicted"/>